<sequence length="361" mass="41345">MSQHLVFLIHGMGEHKKDWSLDAQSTLKRAYEQYPNLASMPFDDAYMFHEITYDHLFEDIRDAWQGEADAVKERLVAMGVGSGLIHTLTRLAQSGTGDGFFRTHVLDVIFYRFFPTVRDPVRIHVAKAITEKLNDVRRNSTHAIKWSVIAHSLGTAVAHDTLHYMFAEPSHTNSMPDIEPLSVRNFSPHVYMACANVSRILSKGNEIPVYNSRCRPALTPSRDAIMRYFLNAWNMFDPFTRPSRFEPSHTWLDARTQAARHARFQDIKTTEVRQKNVHALEHYLENPAVHVPFFRATNDFMGIVSQSEASQALQDYRQSVLQAHLGSHTEELRALIETHGGELEDLLSMAHTFQTMQEALR</sequence>
<accession>A0A0F9YHX5</accession>
<dbReference type="EMBL" id="LAZR01000002">
    <property type="protein sequence ID" value="KKO11842.1"/>
    <property type="molecule type" value="Genomic_DNA"/>
</dbReference>
<protein>
    <recommendedName>
        <fullName evidence="2">DDHD domain-containing protein</fullName>
    </recommendedName>
</protein>
<name>A0A0F9YHX5_9ZZZZ</name>
<proteinExistence type="predicted"/>
<gene>
    <name evidence="1" type="ORF">LCGC14_0013460</name>
</gene>
<reference evidence="1" key="1">
    <citation type="journal article" date="2015" name="Nature">
        <title>Complex archaea that bridge the gap between prokaryotes and eukaryotes.</title>
        <authorList>
            <person name="Spang A."/>
            <person name="Saw J.H."/>
            <person name="Jorgensen S.L."/>
            <person name="Zaremba-Niedzwiedzka K."/>
            <person name="Martijn J."/>
            <person name="Lind A.E."/>
            <person name="van Eijk R."/>
            <person name="Schleper C."/>
            <person name="Guy L."/>
            <person name="Ettema T.J."/>
        </authorList>
    </citation>
    <scope>NUCLEOTIDE SEQUENCE</scope>
</reference>
<organism evidence="1">
    <name type="scientific">marine sediment metagenome</name>
    <dbReference type="NCBI Taxonomy" id="412755"/>
    <lineage>
        <taxon>unclassified sequences</taxon>
        <taxon>metagenomes</taxon>
        <taxon>ecological metagenomes</taxon>
    </lineage>
</organism>
<dbReference type="AlphaFoldDB" id="A0A0F9YHX5"/>
<comment type="caution">
    <text evidence="1">The sequence shown here is derived from an EMBL/GenBank/DDBJ whole genome shotgun (WGS) entry which is preliminary data.</text>
</comment>
<evidence type="ECO:0008006" key="2">
    <source>
        <dbReference type="Google" id="ProtNLM"/>
    </source>
</evidence>
<evidence type="ECO:0000313" key="1">
    <source>
        <dbReference type="EMBL" id="KKO11842.1"/>
    </source>
</evidence>